<accession>A0A0S2TCH5</accession>
<dbReference type="AlphaFoldDB" id="A0A0S2TCH5"/>
<evidence type="ECO:0000313" key="2">
    <source>
        <dbReference type="EMBL" id="ALP52818.1"/>
    </source>
</evidence>
<reference evidence="2" key="1">
    <citation type="submission" date="2015-10" db="EMBL/GenBank/DDBJ databases">
        <title>Description of Candidatus Tenderia electrophaga gen. nov, sp. nov., an Uncultivated Electroautotroph from a Biocathode Enrichment.</title>
        <authorList>
            <person name="Eddie B.J."/>
            <person name="Malanoski A.P."/>
            <person name="Wang Z."/>
            <person name="Hall R.J."/>
            <person name="Oh S.D."/>
            <person name="Heiner C."/>
            <person name="Lin B."/>
            <person name="Strycharz-Glaven S.M."/>
        </authorList>
    </citation>
    <scope>NUCLEOTIDE SEQUENCE [LARGE SCALE GENOMIC DNA]</scope>
    <source>
        <strain evidence="2">NRL1</strain>
    </source>
</reference>
<dbReference type="KEGG" id="tee:Tel_06425"/>
<dbReference type="Gene3D" id="2.120.10.10">
    <property type="match status" value="2"/>
</dbReference>
<evidence type="ECO:0008006" key="4">
    <source>
        <dbReference type="Google" id="ProtNLM"/>
    </source>
</evidence>
<proteinExistence type="predicted"/>
<evidence type="ECO:0000256" key="1">
    <source>
        <dbReference type="SAM" id="SignalP"/>
    </source>
</evidence>
<organism evidence="2 3">
    <name type="scientific">Candidatus Tenderia electrophaga</name>
    <dbReference type="NCBI Taxonomy" id="1748243"/>
    <lineage>
        <taxon>Bacteria</taxon>
        <taxon>Pseudomonadati</taxon>
        <taxon>Pseudomonadota</taxon>
        <taxon>Gammaproteobacteria</taxon>
        <taxon>Candidatus Tenderiales</taxon>
        <taxon>Candidatus Tenderiaceae</taxon>
        <taxon>Candidatus Tenderia</taxon>
    </lineage>
</organism>
<dbReference type="SUPFAM" id="SSF50939">
    <property type="entry name" value="Sialidases"/>
    <property type="match status" value="1"/>
</dbReference>
<dbReference type="EMBL" id="CP013099">
    <property type="protein sequence ID" value="ALP52818.1"/>
    <property type="molecule type" value="Genomic_DNA"/>
</dbReference>
<evidence type="ECO:0000313" key="3">
    <source>
        <dbReference type="Proteomes" id="UP000055136"/>
    </source>
</evidence>
<keyword evidence="3" id="KW-1185">Reference proteome</keyword>
<feature type="signal peptide" evidence="1">
    <location>
        <begin position="1"/>
        <end position="23"/>
    </location>
</feature>
<protein>
    <recommendedName>
        <fullName evidence="4">Exo-alpha-sialidase</fullName>
    </recommendedName>
</protein>
<name>A0A0S2TCH5_9GAMM</name>
<dbReference type="CDD" id="cd15482">
    <property type="entry name" value="Sialidase_non-viral"/>
    <property type="match status" value="1"/>
</dbReference>
<feature type="chain" id="PRO_5006604850" description="Exo-alpha-sialidase" evidence="1">
    <location>
        <begin position="24"/>
        <end position="407"/>
    </location>
</feature>
<dbReference type="InterPro" id="IPR036278">
    <property type="entry name" value="Sialidase_sf"/>
</dbReference>
<dbReference type="Proteomes" id="UP000055136">
    <property type="component" value="Chromosome"/>
</dbReference>
<sequence length="407" mass="44486">MKRPRAVLFAVIFLLAGPAPGHAQPHAHAGHTPVAADAPVSIANGRVPSAAFDARGRLWLAWVQNDHVYVNYSDDLGQRFSPPVAVNPEPEQIHDNGEARPKVALDRDGRVFVAYTRKLPKRFTGNIRFSRSLDGGRSFSRPLTVNDDREMISHRFVSMAVDARGGVHLAWLDARDAVAAADSGRPYDGSALYYSYSDDHGAAFQPNRKLADTTCQCCRIALALDGTQRPVFFWRHIFANASGPGSRDHALLRLGTDAAPQRISHENWRVESCPHHGPALAIGADGRRHMAWFNIAAGAPGLYYAYSDDGGRTRSPVHPFGGADSQAQHPHLLERDGRVYLVWKAFDGRRTTVQLMRSSDGGASWGAPEALAATSGESDHPFLLQHDGQVYLSWHSAADGYRLVAIP</sequence>
<keyword evidence="1" id="KW-0732">Signal</keyword>
<dbReference type="STRING" id="1748243.Tel_06425"/>
<gene>
    <name evidence="2" type="ORF">Tel_06425</name>
</gene>